<comment type="cofactor">
    <cofactor evidence="1">
        <name>Mg(2+)</name>
        <dbReference type="ChEBI" id="CHEBI:18420"/>
    </cofactor>
</comment>
<evidence type="ECO:0000256" key="8">
    <source>
        <dbReference type="ARBA" id="ARBA00022801"/>
    </source>
</evidence>
<evidence type="ECO:0000313" key="16">
    <source>
        <dbReference type="EMBL" id="KAK5539688.1"/>
    </source>
</evidence>
<dbReference type="GO" id="GO:0046872">
    <property type="term" value="F:metal ion binding"/>
    <property type="evidence" value="ECO:0007669"/>
    <property type="project" value="UniProtKB-KW"/>
</dbReference>
<keyword evidence="12" id="KW-0539">Nucleus</keyword>
<evidence type="ECO:0000256" key="6">
    <source>
        <dbReference type="ARBA" id="ARBA00022759"/>
    </source>
</evidence>
<evidence type="ECO:0000256" key="13">
    <source>
        <dbReference type="ARBA" id="ARBA00023254"/>
    </source>
</evidence>
<dbReference type="InterPro" id="IPR047521">
    <property type="entry name" value="XPF_nuclease_EME1_ascomycetes"/>
</dbReference>
<protein>
    <recommendedName>
        <fullName evidence="15">ERCC4 domain-containing protein</fullName>
    </recommendedName>
</protein>
<dbReference type="GO" id="GO:0003677">
    <property type="term" value="F:DNA binding"/>
    <property type="evidence" value="ECO:0007669"/>
    <property type="project" value="InterPro"/>
</dbReference>
<dbReference type="GO" id="GO:0031573">
    <property type="term" value="P:mitotic intra-S DNA damage checkpoint signaling"/>
    <property type="evidence" value="ECO:0007669"/>
    <property type="project" value="TreeGrafter"/>
</dbReference>
<feature type="region of interest" description="Disordered" evidence="14">
    <location>
        <begin position="468"/>
        <end position="498"/>
    </location>
</feature>
<dbReference type="Gene3D" id="3.40.50.10130">
    <property type="match status" value="1"/>
</dbReference>
<dbReference type="PANTHER" id="PTHR21077:SF5">
    <property type="entry name" value="CROSSOVER JUNCTION ENDONUCLEASE MMS4"/>
    <property type="match status" value="1"/>
</dbReference>
<comment type="subcellular location">
    <subcellularLocation>
        <location evidence="2">Nucleus</location>
    </subcellularLocation>
</comment>
<feature type="compositionally biased region" description="Low complexity" evidence="14">
    <location>
        <begin position="468"/>
        <end position="483"/>
    </location>
</feature>
<keyword evidence="13" id="KW-0469">Meiosis</keyword>
<keyword evidence="7" id="KW-0227">DNA damage</keyword>
<evidence type="ECO:0000256" key="14">
    <source>
        <dbReference type="SAM" id="MobiDB-lite"/>
    </source>
</evidence>
<dbReference type="GO" id="GO:0008821">
    <property type="term" value="F:crossover junction DNA endonuclease activity"/>
    <property type="evidence" value="ECO:0007669"/>
    <property type="project" value="TreeGrafter"/>
</dbReference>
<sequence length="660" mass="72759">MAEVIELLSSSSPPHSPLSVDHVHIHSKATTVLPQFSCLPDEFDDTGSIDFAIDPPSKRRRLSPDLPTASPRKKSRPRRSGPVYELLSEPSSLPDLTFNEGIHSGSRPSGPQRKDDPLDEITWSSSAPELRHITTEKPTNHSLFEALEDSSDNAPDPVLSLSQPTAKDSKIEHYSHRTANLLAVLSQDPIVEAKNKSKPPRTTDPAVVKRGISKNVLVDDIVHSSSPAKVPTAKAAKASESDRAATVAERAAAKAEREAEKEAEKERKKIERERKAQEKQKAADLAEANKSRTNKKEAVPEMIVDMTNLLKDTSVGIQVEAYMKNLEVDVTYVDEEANLVDEHGPEQLQYGNLITWRRKVRSTYNDEHGQWEPTSRSRVVKEKHVLIHLPAVDFAAVVAVQSSAPGITESATEAKMKSHLDAHVASVRQRFGNCVPVYLIEGLHSWLKRNANAKNRAYTAAVRAQMADADAQSASSTTSGSQAKSRRRKKPSADSLDLSSVTPNVVEDLLLHLQVAHQPILIHHTTSPGATASQISALTQHLATRPYRLAQLDFNLKSASFCMDSGQVRTGDDTRDTFVKMLQEVQRVTPSMAYGIVDKFESVRKLVEAFDRHGNLLLEDVRKSVNKDGAWSDKRLGPMVSKRLFKVFMGRDPSATDGMS</sequence>
<feature type="compositionally biased region" description="Basic and acidic residues" evidence="14">
    <location>
        <begin position="251"/>
        <end position="294"/>
    </location>
</feature>
<dbReference type="EMBL" id="JAXLQG010000005">
    <property type="protein sequence ID" value="KAK5539688.1"/>
    <property type="molecule type" value="Genomic_DNA"/>
</dbReference>
<dbReference type="FunFam" id="1.10.150.670:FF:000004">
    <property type="entry name" value="Crossover junction endonuclease EME1"/>
    <property type="match status" value="1"/>
</dbReference>
<dbReference type="Gene3D" id="1.10.150.670">
    <property type="entry name" value="Crossover junction endonuclease EME1, DNA-binding domain"/>
    <property type="match status" value="1"/>
</dbReference>
<dbReference type="GO" id="GO:0000712">
    <property type="term" value="P:resolution of meiotic recombination intermediates"/>
    <property type="evidence" value="ECO:0007669"/>
    <property type="project" value="TreeGrafter"/>
</dbReference>
<dbReference type="GO" id="GO:0006302">
    <property type="term" value="P:double-strand break repair"/>
    <property type="evidence" value="ECO:0007669"/>
    <property type="project" value="TreeGrafter"/>
</dbReference>
<evidence type="ECO:0000256" key="9">
    <source>
        <dbReference type="ARBA" id="ARBA00022842"/>
    </source>
</evidence>
<dbReference type="CDD" id="cd20085">
    <property type="entry name" value="XPF_nuclease_Mms4"/>
    <property type="match status" value="1"/>
</dbReference>
<dbReference type="Pfam" id="PF21292">
    <property type="entry name" value="EME1-MUS81_C"/>
    <property type="match status" value="1"/>
</dbReference>
<dbReference type="PANTHER" id="PTHR21077">
    <property type="entry name" value="EME1 PROTEIN"/>
    <property type="match status" value="1"/>
</dbReference>
<evidence type="ECO:0000256" key="1">
    <source>
        <dbReference type="ARBA" id="ARBA00001946"/>
    </source>
</evidence>
<dbReference type="GO" id="GO:0031297">
    <property type="term" value="P:replication fork processing"/>
    <property type="evidence" value="ECO:0007669"/>
    <property type="project" value="TreeGrafter"/>
</dbReference>
<keyword evidence="10" id="KW-0233">DNA recombination</keyword>
<evidence type="ECO:0000256" key="7">
    <source>
        <dbReference type="ARBA" id="ARBA00022763"/>
    </source>
</evidence>
<comment type="caution">
    <text evidence="16">The sequence shown here is derived from an EMBL/GenBank/DDBJ whole genome shotgun (WGS) entry which is preliminary data.</text>
</comment>
<feature type="region of interest" description="Disordered" evidence="14">
    <location>
        <begin position="226"/>
        <end position="294"/>
    </location>
</feature>
<dbReference type="InterPro" id="IPR006166">
    <property type="entry name" value="ERCC4_domain"/>
</dbReference>
<keyword evidence="8" id="KW-0378">Hydrolase</keyword>
<evidence type="ECO:0000256" key="10">
    <source>
        <dbReference type="ARBA" id="ARBA00023172"/>
    </source>
</evidence>
<evidence type="ECO:0000256" key="4">
    <source>
        <dbReference type="ARBA" id="ARBA00022722"/>
    </source>
</evidence>
<proteinExistence type="inferred from homology"/>
<evidence type="ECO:0000256" key="11">
    <source>
        <dbReference type="ARBA" id="ARBA00023204"/>
    </source>
</evidence>
<feature type="region of interest" description="Disordered" evidence="14">
    <location>
        <begin position="148"/>
        <end position="170"/>
    </location>
</feature>
<dbReference type="AlphaFoldDB" id="A0AAV9QDN0"/>
<organism evidence="16 17">
    <name type="scientific">Vermiconidia calcicola</name>
    <dbReference type="NCBI Taxonomy" id="1690605"/>
    <lineage>
        <taxon>Eukaryota</taxon>
        <taxon>Fungi</taxon>
        <taxon>Dikarya</taxon>
        <taxon>Ascomycota</taxon>
        <taxon>Pezizomycotina</taxon>
        <taxon>Dothideomycetes</taxon>
        <taxon>Dothideomycetidae</taxon>
        <taxon>Mycosphaerellales</taxon>
        <taxon>Extremaceae</taxon>
        <taxon>Vermiconidia</taxon>
    </lineage>
</organism>
<evidence type="ECO:0000256" key="3">
    <source>
        <dbReference type="ARBA" id="ARBA00005313"/>
    </source>
</evidence>
<feature type="compositionally biased region" description="Low complexity" evidence="14">
    <location>
        <begin position="85"/>
        <end position="94"/>
    </location>
</feature>
<evidence type="ECO:0000256" key="5">
    <source>
        <dbReference type="ARBA" id="ARBA00022723"/>
    </source>
</evidence>
<dbReference type="SMART" id="SM00891">
    <property type="entry name" value="ERCC4"/>
    <property type="match status" value="1"/>
</dbReference>
<dbReference type="Pfam" id="PF02732">
    <property type="entry name" value="ERCC4"/>
    <property type="match status" value="1"/>
</dbReference>
<dbReference type="InterPro" id="IPR042530">
    <property type="entry name" value="EME1/EME2_C"/>
</dbReference>
<keyword evidence="5" id="KW-0479">Metal-binding</keyword>
<keyword evidence="17" id="KW-1185">Reference proteome</keyword>
<feature type="domain" description="ERCC4" evidence="15">
    <location>
        <begin position="301"/>
        <end position="611"/>
    </location>
</feature>
<evidence type="ECO:0000259" key="15">
    <source>
        <dbReference type="SMART" id="SM00891"/>
    </source>
</evidence>
<evidence type="ECO:0000256" key="2">
    <source>
        <dbReference type="ARBA" id="ARBA00004123"/>
    </source>
</evidence>
<feature type="region of interest" description="Disordered" evidence="14">
    <location>
        <begin position="51"/>
        <end position="128"/>
    </location>
</feature>
<comment type="similarity">
    <text evidence="3">Belongs to the EME1/MMS4 family.</text>
</comment>
<name>A0AAV9QDN0_9PEZI</name>
<keyword evidence="11" id="KW-0234">DNA repair</keyword>
<feature type="compositionally biased region" description="Low complexity" evidence="14">
    <location>
        <begin position="226"/>
        <end position="236"/>
    </location>
</feature>
<accession>A0AAV9QDN0</accession>
<keyword evidence="9" id="KW-0460">Magnesium</keyword>
<dbReference type="InterPro" id="IPR033310">
    <property type="entry name" value="Mms4/EME1/EME2"/>
</dbReference>
<reference evidence="16 17" key="1">
    <citation type="submission" date="2023-06" db="EMBL/GenBank/DDBJ databases">
        <title>Black Yeasts Isolated from many extreme environments.</title>
        <authorList>
            <person name="Coleine C."/>
            <person name="Stajich J.E."/>
            <person name="Selbmann L."/>
        </authorList>
    </citation>
    <scope>NUCLEOTIDE SEQUENCE [LARGE SCALE GENOMIC DNA]</scope>
    <source>
        <strain evidence="16 17">CCFEE 5887</strain>
    </source>
</reference>
<evidence type="ECO:0000256" key="12">
    <source>
        <dbReference type="ARBA" id="ARBA00023242"/>
    </source>
</evidence>
<dbReference type="Proteomes" id="UP001345827">
    <property type="component" value="Unassembled WGS sequence"/>
</dbReference>
<evidence type="ECO:0000313" key="17">
    <source>
        <dbReference type="Proteomes" id="UP001345827"/>
    </source>
</evidence>
<keyword evidence="4" id="KW-0540">Nuclease</keyword>
<dbReference type="GO" id="GO:0005634">
    <property type="term" value="C:nucleus"/>
    <property type="evidence" value="ECO:0007669"/>
    <property type="project" value="UniProtKB-SubCell"/>
</dbReference>
<gene>
    <name evidence="16" type="ORF">LTR25_003393</name>
</gene>
<dbReference type="GO" id="GO:0048476">
    <property type="term" value="C:Holliday junction resolvase complex"/>
    <property type="evidence" value="ECO:0007669"/>
    <property type="project" value="InterPro"/>
</dbReference>
<keyword evidence="6" id="KW-0255">Endonuclease</keyword>